<organism evidence="10 11">
    <name type="scientific">Paenibacillus antri</name>
    <dbReference type="NCBI Taxonomy" id="2582848"/>
    <lineage>
        <taxon>Bacteria</taxon>
        <taxon>Bacillati</taxon>
        <taxon>Bacillota</taxon>
        <taxon>Bacilli</taxon>
        <taxon>Bacillales</taxon>
        <taxon>Paenibacillaceae</taxon>
        <taxon>Paenibacillus</taxon>
    </lineage>
</organism>
<dbReference type="SUPFAM" id="SSF161098">
    <property type="entry name" value="MetI-like"/>
    <property type="match status" value="1"/>
</dbReference>
<feature type="transmembrane region" description="Helical" evidence="7">
    <location>
        <begin position="508"/>
        <end position="535"/>
    </location>
</feature>
<accession>A0A5R9GKT4</accession>
<dbReference type="Pfam" id="PF13360">
    <property type="entry name" value="PQQ_2"/>
    <property type="match status" value="1"/>
</dbReference>
<dbReference type="InterPro" id="IPR002372">
    <property type="entry name" value="PQQ_rpt_dom"/>
</dbReference>
<dbReference type="EMBL" id="VCIW01000005">
    <property type="protein sequence ID" value="TLS52355.1"/>
    <property type="molecule type" value="Genomic_DNA"/>
</dbReference>
<dbReference type="Proteomes" id="UP000309676">
    <property type="component" value="Unassembled WGS sequence"/>
</dbReference>
<reference evidence="10 11" key="1">
    <citation type="submission" date="2019-05" db="EMBL/GenBank/DDBJ databases">
        <authorList>
            <person name="Narsing Rao M.P."/>
            <person name="Li W.J."/>
        </authorList>
    </citation>
    <scope>NUCLEOTIDE SEQUENCE [LARGE SCALE GENOMIC DNA]</scope>
    <source>
        <strain evidence="10 11">SYSU_K30003</strain>
    </source>
</reference>
<dbReference type="Gene3D" id="2.130.10.10">
    <property type="entry name" value="YVTN repeat-like/Quinoprotein amine dehydrogenase"/>
    <property type="match status" value="2"/>
</dbReference>
<dbReference type="GO" id="GO:0055085">
    <property type="term" value="P:transmembrane transport"/>
    <property type="evidence" value="ECO:0007669"/>
    <property type="project" value="InterPro"/>
</dbReference>
<dbReference type="InterPro" id="IPR000515">
    <property type="entry name" value="MetI-like"/>
</dbReference>
<dbReference type="InterPro" id="IPR018391">
    <property type="entry name" value="PQQ_b-propeller_rpt"/>
</dbReference>
<comment type="subcellular location">
    <subcellularLocation>
        <location evidence="1 7">Cell membrane</location>
        <topology evidence="1 7">Multi-pass membrane protein</topology>
    </subcellularLocation>
</comment>
<dbReference type="GO" id="GO:0005886">
    <property type="term" value="C:plasma membrane"/>
    <property type="evidence" value="ECO:0007669"/>
    <property type="project" value="UniProtKB-SubCell"/>
</dbReference>
<dbReference type="PROSITE" id="PS50928">
    <property type="entry name" value="ABC_TM1"/>
    <property type="match status" value="1"/>
</dbReference>
<keyword evidence="8" id="KW-0732">Signal</keyword>
<feature type="chain" id="PRO_5038773580" evidence="8">
    <location>
        <begin position="32"/>
        <end position="643"/>
    </location>
</feature>
<evidence type="ECO:0000259" key="9">
    <source>
        <dbReference type="PROSITE" id="PS50928"/>
    </source>
</evidence>
<dbReference type="InterPro" id="IPR035906">
    <property type="entry name" value="MetI-like_sf"/>
</dbReference>
<dbReference type="CDD" id="cd06261">
    <property type="entry name" value="TM_PBP2"/>
    <property type="match status" value="1"/>
</dbReference>
<keyword evidence="4 7" id="KW-0812">Transmembrane</keyword>
<dbReference type="AlphaFoldDB" id="A0A5R9GKT4"/>
<dbReference type="InterPro" id="IPR015943">
    <property type="entry name" value="WD40/YVTN_repeat-like_dom_sf"/>
</dbReference>
<feature type="domain" description="ABC transmembrane type-1" evidence="9">
    <location>
        <begin position="420"/>
        <end position="634"/>
    </location>
</feature>
<evidence type="ECO:0000256" key="7">
    <source>
        <dbReference type="RuleBase" id="RU363032"/>
    </source>
</evidence>
<evidence type="ECO:0000256" key="5">
    <source>
        <dbReference type="ARBA" id="ARBA00022989"/>
    </source>
</evidence>
<comment type="caution">
    <text evidence="10">The sequence shown here is derived from an EMBL/GenBank/DDBJ whole genome shotgun (WGS) entry which is preliminary data.</text>
</comment>
<feature type="transmembrane region" description="Helical" evidence="7">
    <location>
        <begin position="324"/>
        <end position="343"/>
    </location>
</feature>
<evidence type="ECO:0000256" key="2">
    <source>
        <dbReference type="ARBA" id="ARBA00022448"/>
    </source>
</evidence>
<protein>
    <submittedName>
        <fullName evidence="10">ABC transporter permease subunit</fullName>
    </submittedName>
</protein>
<evidence type="ECO:0000256" key="4">
    <source>
        <dbReference type="ARBA" id="ARBA00022692"/>
    </source>
</evidence>
<dbReference type="OrthoDB" id="145927at2"/>
<sequence length="643" mass="68522">MSVRSVRGKIAALAGCLAICASFLFTGAAHGNGGWSLAEPENITSLSLSEDGTRIAVGSYGAKAYSFQADGAEQFAFETRNVVTGVALLTDGSLLVSSDDRRLYKLDAEGNPIWELDVKRQVKSVAASKDGAVAVYIAQGRSTVTFFDVASGETVHEADVGITPSHVQVSPDGRFVAVGAPDQYAYVLDAEGTLLRKVGVSGTIEAIGVSNDGAVVVGTSRNEAVAFDAEGNQTTVYPVKDVVTDVDVSADGGYVAASDFLGNFYVFAADGKPLWTARVDGAGRQVKFNSDATMLYAGTGNGALFAYDVGEIVASAKSGATIRLFSWIAAAAAGVAMAAFGLLWLKRRRKLGVFIEMWRSKYIYLALAPSFALVFAFLYYPAFSGLFHSLYDWNPGGRTVFVGLDNFERMANDPYVTKGIGNLALLIVTGIVKSLLPPLIAAELIYHLRSKKAQYWYRTAFVASMVIPAVAGLLIWQNLYDPNVGLINNVLEAIGLPGHAWLGDPNTALWAVIFIGFPFIGILQLLVFYAGLLAIPEELVESAKIDGASLWRIIRSIHLPLLSGQFKLLIILALIGIIQDFGGILIVTGGGPMDSTYVPALQMYYAATIFNDLGYASALGVAMFAVILAITIVNMKLIKTAND</sequence>
<name>A0A5R9GKT4_9BACL</name>
<dbReference type="PANTHER" id="PTHR30193:SF41">
    <property type="entry name" value="DIACETYLCHITOBIOSE UPTAKE SYSTEM PERMEASE PROTEIN NGCF"/>
    <property type="match status" value="1"/>
</dbReference>
<keyword evidence="3" id="KW-1003">Cell membrane</keyword>
<dbReference type="SUPFAM" id="SSF69322">
    <property type="entry name" value="Tricorn protease domain 2"/>
    <property type="match status" value="1"/>
</dbReference>
<dbReference type="InterPro" id="IPR051393">
    <property type="entry name" value="ABC_transporter_permease"/>
</dbReference>
<evidence type="ECO:0000256" key="8">
    <source>
        <dbReference type="SAM" id="SignalP"/>
    </source>
</evidence>
<evidence type="ECO:0000256" key="3">
    <source>
        <dbReference type="ARBA" id="ARBA00022475"/>
    </source>
</evidence>
<gene>
    <name evidence="10" type="ORF">FE782_10300</name>
</gene>
<feature type="transmembrane region" description="Helical" evidence="7">
    <location>
        <begin position="613"/>
        <end position="633"/>
    </location>
</feature>
<feature type="transmembrane region" description="Helical" evidence="7">
    <location>
        <begin position="568"/>
        <end position="593"/>
    </location>
</feature>
<feature type="transmembrane region" description="Helical" evidence="7">
    <location>
        <begin position="423"/>
        <end position="448"/>
    </location>
</feature>
<dbReference type="RefSeq" id="WP_138194011.1">
    <property type="nucleotide sequence ID" value="NZ_VCIW01000005.1"/>
</dbReference>
<comment type="similarity">
    <text evidence="7">Belongs to the binding-protein-dependent transport system permease family.</text>
</comment>
<feature type="signal peptide" evidence="8">
    <location>
        <begin position="1"/>
        <end position="31"/>
    </location>
</feature>
<keyword evidence="5 7" id="KW-1133">Transmembrane helix</keyword>
<keyword evidence="2 7" id="KW-0813">Transport</keyword>
<feature type="transmembrane region" description="Helical" evidence="7">
    <location>
        <begin position="455"/>
        <end position="476"/>
    </location>
</feature>
<proteinExistence type="inferred from homology"/>
<dbReference type="PANTHER" id="PTHR30193">
    <property type="entry name" value="ABC TRANSPORTER PERMEASE PROTEIN"/>
    <property type="match status" value="1"/>
</dbReference>
<dbReference type="SMART" id="SM00320">
    <property type="entry name" value="WD40"/>
    <property type="match status" value="5"/>
</dbReference>
<dbReference type="Gene3D" id="1.10.3720.10">
    <property type="entry name" value="MetI-like"/>
    <property type="match status" value="1"/>
</dbReference>
<dbReference type="InterPro" id="IPR001680">
    <property type="entry name" value="WD40_rpt"/>
</dbReference>
<dbReference type="Pfam" id="PF00528">
    <property type="entry name" value="BPD_transp_1"/>
    <property type="match status" value="1"/>
</dbReference>
<evidence type="ECO:0000313" key="10">
    <source>
        <dbReference type="EMBL" id="TLS52355.1"/>
    </source>
</evidence>
<evidence type="ECO:0000256" key="1">
    <source>
        <dbReference type="ARBA" id="ARBA00004651"/>
    </source>
</evidence>
<keyword evidence="11" id="KW-1185">Reference proteome</keyword>
<keyword evidence="6 7" id="KW-0472">Membrane</keyword>
<dbReference type="SMART" id="SM00564">
    <property type="entry name" value="PQQ"/>
    <property type="match status" value="4"/>
</dbReference>
<feature type="transmembrane region" description="Helical" evidence="7">
    <location>
        <begin position="363"/>
        <end position="383"/>
    </location>
</feature>
<evidence type="ECO:0000313" key="11">
    <source>
        <dbReference type="Proteomes" id="UP000309676"/>
    </source>
</evidence>
<evidence type="ECO:0000256" key="6">
    <source>
        <dbReference type="ARBA" id="ARBA00023136"/>
    </source>
</evidence>